<accession>A0A7J5B5V4</accession>
<dbReference type="Proteomes" id="UP000490386">
    <property type="component" value="Unassembled WGS sequence"/>
</dbReference>
<dbReference type="RefSeq" id="WP_151422730.1">
    <property type="nucleotide sequence ID" value="NZ_WBJX01000001.1"/>
</dbReference>
<dbReference type="InterPro" id="IPR016181">
    <property type="entry name" value="Acyl_CoA_acyltransferase"/>
</dbReference>
<dbReference type="PANTHER" id="PTHR13947">
    <property type="entry name" value="GNAT FAMILY N-ACETYLTRANSFERASE"/>
    <property type="match status" value="1"/>
</dbReference>
<evidence type="ECO:0000313" key="3">
    <source>
        <dbReference type="EMBL" id="KAB1639532.1"/>
    </source>
</evidence>
<dbReference type="OrthoDB" id="273614at2"/>
<name>A0A7J5B5V4_9MICO</name>
<protein>
    <submittedName>
        <fullName evidence="3">GNAT family N-acetyltransferase</fullName>
    </submittedName>
</protein>
<dbReference type="PROSITE" id="PS51186">
    <property type="entry name" value="GNAT"/>
    <property type="match status" value="2"/>
</dbReference>
<reference evidence="3 4" key="1">
    <citation type="submission" date="2019-09" db="EMBL/GenBank/DDBJ databases">
        <title>Phylogeny of genus Pseudoclavibacter and closely related genus.</title>
        <authorList>
            <person name="Li Y."/>
        </authorList>
    </citation>
    <scope>NUCLEOTIDE SEQUENCE [LARGE SCALE GENOMIC DNA]</scope>
    <source>
        <strain evidence="3 4">THG-MD12</strain>
    </source>
</reference>
<gene>
    <name evidence="3" type="ORF">F8O03_04150</name>
</gene>
<dbReference type="InterPro" id="IPR000182">
    <property type="entry name" value="GNAT_dom"/>
</dbReference>
<feature type="domain" description="N-acetyltransferase" evidence="2">
    <location>
        <begin position="18"/>
        <end position="184"/>
    </location>
</feature>
<dbReference type="AlphaFoldDB" id="A0A7J5B5V4"/>
<evidence type="ECO:0000259" key="2">
    <source>
        <dbReference type="PROSITE" id="PS51186"/>
    </source>
</evidence>
<evidence type="ECO:0000313" key="4">
    <source>
        <dbReference type="Proteomes" id="UP000490386"/>
    </source>
</evidence>
<comment type="caution">
    <text evidence="3">The sequence shown here is derived from an EMBL/GenBank/DDBJ whole genome shotgun (WGS) entry which is preliminary data.</text>
</comment>
<dbReference type="CDD" id="cd04301">
    <property type="entry name" value="NAT_SF"/>
    <property type="match status" value="2"/>
</dbReference>
<dbReference type="Pfam" id="PF00583">
    <property type="entry name" value="Acetyltransf_1"/>
    <property type="match status" value="2"/>
</dbReference>
<dbReference type="InterPro" id="IPR050769">
    <property type="entry name" value="NAT_camello-type"/>
</dbReference>
<feature type="domain" description="N-acetyltransferase" evidence="2">
    <location>
        <begin position="191"/>
        <end position="357"/>
    </location>
</feature>
<dbReference type="EMBL" id="WBJX01000001">
    <property type="protein sequence ID" value="KAB1639532.1"/>
    <property type="molecule type" value="Genomic_DNA"/>
</dbReference>
<dbReference type="SUPFAM" id="SSF55729">
    <property type="entry name" value="Acyl-CoA N-acyltransferases (Nat)"/>
    <property type="match status" value="2"/>
</dbReference>
<keyword evidence="1 3" id="KW-0808">Transferase</keyword>
<dbReference type="GO" id="GO:0008080">
    <property type="term" value="F:N-acetyltransferase activity"/>
    <property type="evidence" value="ECO:0007669"/>
    <property type="project" value="InterPro"/>
</dbReference>
<proteinExistence type="predicted"/>
<dbReference type="Gene3D" id="3.40.630.30">
    <property type="match status" value="2"/>
</dbReference>
<evidence type="ECO:0000256" key="1">
    <source>
        <dbReference type="ARBA" id="ARBA00022679"/>
    </source>
</evidence>
<keyword evidence="4" id="KW-1185">Reference proteome</keyword>
<organism evidence="3 4">
    <name type="scientific">Pseudoclavibacter terrae</name>
    <dbReference type="NCBI Taxonomy" id="1530195"/>
    <lineage>
        <taxon>Bacteria</taxon>
        <taxon>Bacillati</taxon>
        <taxon>Actinomycetota</taxon>
        <taxon>Actinomycetes</taxon>
        <taxon>Micrococcales</taxon>
        <taxon>Microbacteriaceae</taxon>
        <taxon>Pseudoclavibacter</taxon>
    </lineage>
</organism>
<dbReference type="PANTHER" id="PTHR13947:SF37">
    <property type="entry name" value="LD18367P"/>
    <property type="match status" value="1"/>
</dbReference>
<sequence length="362" mass="38871">MSVAASVEPRTNTNPDSFIVREARTDEFEAIGALTVRAFDAGSHGSARWREWRRPAERDVSARSEAGTVLVAVADGSGSQASAVIGTTTVLRAGTDPARLARGDEAELRFTAVAPEARGAGVADALVHAGLELARRGGARAVVLDVGAANTQARRLAERVGFARVKGRDTEDETAGVELAYRYDLTQTEGIRIRLVRHGEIEAIGRLTERAYSNDYEVTPSYAEDLRDAASRARRDEVWVAEDTATGQILGSVWTPRPGERISQLARPGELDFRMLAVAPEARGRGIGQALAGHVIALGRDRGASRVVMNSGPEMLGAHRLYERLGFVHLTDREGPKEVAPGIVVHLYAFGYDLSASPAVEI</sequence>